<protein>
    <recommendedName>
        <fullName evidence="4">Secreted protein</fullName>
    </recommendedName>
</protein>
<feature type="signal peptide" evidence="1">
    <location>
        <begin position="1"/>
        <end position="26"/>
    </location>
</feature>
<feature type="chain" id="PRO_5046863538" description="Secreted protein" evidence="1">
    <location>
        <begin position="27"/>
        <end position="432"/>
    </location>
</feature>
<organism evidence="2 3">
    <name type="scientific">Nocardioides abyssi</name>
    <dbReference type="NCBI Taxonomy" id="3058370"/>
    <lineage>
        <taxon>Bacteria</taxon>
        <taxon>Bacillati</taxon>
        <taxon>Actinomycetota</taxon>
        <taxon>Actinomycetes</taxon>
        <taxon>Propionibacteriales</taxon>
        <taxon>Nocardioidaceae</taxon>
        <taxon>Nocardioides</taxon>
    </lineage>
</organism>
<dbReference type="RefSeq" id="WP_300962812.1">
    <property type="nucleotide sequence ID" value="NZ_JAUHJR010000014.1"/>
</dbReference>
<reference evidence="2" key="1">
    <citation type="submission" date="2023-06" db="EMBL/GenBank/DDBJ databases">
        <title>Draft genome sequence of Nocardioides sp. SOB72.</title>
        <authorList>
            <person name="Zhang G."/>
        </authorList>
    </citation>
    <scope>NUCLEOTIDE SEQUENCE</scope>
    <source>
        <strain evidence="2">SOB72</strain>
    </source>
</reference>
<keyword evidence="3" id="KW-1185">Reference proteome</keyword>
<comment type="caution">
    <text evidence="2">The sequence shown here is derived from an EMBL/GenBank/DDBJ whole genome shotgun (WGS) entry which is preliminary data.</text>
</comment>
<sequence length="432" mass="44898">MSARTSARFAGLVAALAMTASGLAVAAPAEARPSWTEPRGVAPRGVAVDFPARVAVGEGGRTLLVFSCDRGTPRSPDWVRCARWRERSGTLRPLLTLAAEPDRWEDAVLEAVVSSRGVGTIVWSSARGIDVRRVSPSGRVGGGRLLTTERTDDLSATAGTDGTVAVGWHSASEGAQLRVVRPGGALQPVRTLPGTHVHAISPAPAGGYAVLTTTGTEVPAQYGGTDTVHSGLTLSLVDPRGVVRSSARVAGAGQGDVAVLGGGTTVVAWWRPLGDRSVLVERRYAGAADGRATTRQLLSSRRSGGAADLVVAPGGRVYLGWGSGVALLPRQQDGALRRTRVVGTSFPTSLHAARGRVVVLSATRSEAGKWLDVWTWDGAGPTSPRRRLLADDADYSPFENPTQFEVASGGGHVAVLNVTGSSSGWGEVVYRD</sequence>
<evidence type="ECO:0000313" key="2">
    <source>
        <dbReference type="EMBL" id="MDN4163497.1"/>
    </source>
</evidence>
<keyword evidence="1" id="KW-0732">Signal</keyword>
<name>A0ABT8EZ88_9ACTN</name>
<proteinExistence type="predicted"/>
<accession>A0ABT8EZ88</accession>
<evidence type="ECO:0000313" key="3">
    <source>
        <dbReference type="Proteomes" id="UP001168537"/>
    </source>
</evidence>
<evidence type="ECO:0000256" key="1">
    <source>
        <dbReference type="SAM" id="SignalP"/>
    </source>
</evidence>
<dbReference type="EMBL" id="JAUHJR010000014">
    <property type="protein sequence ID" value="MDN4163497.1"/>
    <property type="molecule type" value="Genomic_DNA"/>
</dbReference>
<dbReference type="Proteomes" id="UP001168537">
    <property type="component" value="Unassembled WGS sequence"/>
</dbReference>
<gene>
    <name evidence="2" type="ORF">QWY29_19160</name>
</gene>
<evidence type="ECO:0008006" key="4">
    <source>
        <dbReference type="Google" id="ProtNLM"/>
    </source>
</evidence>